<dbReference type="AlphaFoldDB" id="A0A1E3P3T3"/>
<feature type="domain" description="Ribophorin II C-terminal" evidence="9">
    <location>
        <begin position="169"/>
        <end position="268"/>
    </location>
</feature>
<evidence type="ECO:0000256" key="2">
    <source>
        <dbReference type="ARBA" id="ARBA00022692"/>
    </source>
</evidence>
<evidence type="ECO:0000256" key="3">
    <source>
        <dbReference type="ARBA" id="ARBA00022729"/>
    </source>
</evidence>
<evidence type="ECO:0000256" key="8">
    <source>
        <dbReference type="SAM" id="SignalP"/>
    </source>
</evidence>
<organism evidence="10 11">
    <name type="scientific">Wickerhamomyces anomalus (strain ATCC 58044 / CBS 1984 / NCYC 433 / NRRL Y-366-8)</name>
    <name type="common">Yeast</name>
    <name type="synonym">Hansenula anomala</name>
    <dbReference type="NCBI Taxonomy" id="683960"/>
    <lineage>
        <taxon>Eukaryota</taxon>
        <taxon>Fungi</taxon>
        <taxon>Dikarya</taxon>
        <taxon>Ascomycota</taxon>
        <taxon>Saccharomycotina</taxon>
        <taxon>Saccharomycetes</taxon>
        <taxon>Phaffomycetales</taxon>
        <taxon>Wickerhamomycetaceae</taxon>
        <taxon>Wickerhamomyces</taxon>
    </lineage>
</organism>
<dbReference type="PANTHER" id="PTHR12640">
    <property type="entry name" value="RIBOPHORIN II"/>
    <property type="match status" value="1"/>
</dbReference>
<keyword evidence="5 7" id="KW-1133">Transmembrane helix</keyword>
<evidence type="ECO:0000256" key="1">
    <source>
        <dbReference type="ARBA" id="ARBA00004477"/>
    </source>
</evidence>
<reference evidence="10 11" key="1">
    <citation type="journal article" date="2016" name="Proc. Natl. Acad. Sci. U.S.A.">
        <title>Comparative genomics of biotechnologically important yeasts.</title>
        <authorList>
            <person name="Riley R."/>
            <person name="Haridas S."/>
            <person name="Wolfe K.H."/>
            <person name="Lopes M.R."/>
            <person name="Hittinger C.T."/>
            <person name="Goeker M."/>
            <person name="Salamov A.A."/>
            <person name="Wisecaver J.H."/>
            <person name="Long T.M."/>
            <person name="Calvey C.H."/>
            <person name="Aerts A.L."/>
            <person name="Barry K.W."/>
            <person name="Choi C."/>
            <person name="Clum A."/>
            <person name="Coughlan A.Y."/>
            <person name="Deshpande S."/>
            <person name="Douglass A.P."/>
            <person name="Hanson S.J."/>
            <person name="Klenk H.-P."/>
            <person name="LaButti K.M."/>
            <person name="Lapidus A."/>
            <person name="Lindquist E.A."/>
            <person name="Lipzen A.M."/>
            <person name="Meier-Kolthoff J.P."/>
            <person name="Ohm R.A."/>
            <person name="Otillar R.P."/>
            <person name="Pangilinan J.L."/>
            <person name="Peng Y."/>
            <person name="Rokas A."/>
            <person name="Rosa C.A."/>
            <person name="Scheuner C."/>
            <person name="Sibirny A.A."/>
            <person name="Slot J.C."/>
            <person name="Stielow J.B."/>
            <person name="Sun H."/>
            <person name="Kurtzman C.P."/>
            <person name="Blackwell M."/>
            <person name="Grigoriev I.V."/>
            <person name="Jeffries T.W."/>
        </authorList>
    </citation>
    <scope>NUCLEOTIDE SEQUENCE [LARGE SCALE GENOMIC DNA]</scope>
    <source>
        <strain evidence="11">ATCC 58044 / CBS 1984 / NCYC 433 / NRRL Y-366-8</strain>
    </source>
</reference>
<dbReference type="EMBL" id="KV454210">
    <property type="protein sequence ID" value="ODQ60156.1"/>
    <property type="molecule type" value="Genomic_DNA"/>
</dbReference>
<keyword evidence="3 8" id="KW-0732">Signal</keyword>
<name>A0A1E3P3T3_WICAA</name>
<dbReference type="PANTHER" id="PTHR12640:SF0">
    <property type="entry name" value="DOLICHYL-DIPHOSPHOOLIGOSACCHARIDE--PROTEIN GLYCOSYLTRANSFERASE SUBUNIT 2"/>
    <property type="match status" value="1"/>
</dbReference>
<gene>
    <name evidence="10" type="ORF">WICANDRAFT_78773</name>
</gene>
<keyword evidence="6 7" id="KW-0472">Membrane</keyword>
<feature type="signal peptide" evidence="8">
    <location>
        <begin position="1"/>
        <end position="18"/>
    </location>
</feature>
<evidence type="ECO:0000256" key="4">
    <source>
        <dbReference type="ARBA" id="ARBA00022824"/>
    </source>
</evidence>
<feature type="transmembrane region" description="Helical" evidence="7">
    <location>
        <begin position="180"/>
        <end position="207"/>
    </location>
</feature>
<dbReference type="UniPathway" id="UPA00378"/>
<dbReference type="InterPro" id="IPR008814">
    <property type="entry name" value="Swp1"/>
</dbReference>
<evidence type="ECO:0000313" key="11">
    <source>
        <dbReference type="Proteomes" id="UP000094112"/>
    </source>
</evidence>
<evidence type="ECO:0000313" key="10">
    <source>
        <dbReference type="EMBL" id="ODQ60156.1"/>
    </source>
</evidence>
<dbReference type="GO" id="GO:0008250">
    <property type="term" value="C:oligosaccharyltransferase complex"/>
    <property type="evidence" value="ECO:0007669"/>
    <property type="project" value="InterPro"/>
</dbReference>
<comment type="subcellular location">
    <subcellularLocation>
        <location evidence="1">Endoplasmic reticulum membrane</location>
        <topology evidence="1">Multi-pass membrane protein</topology>
    </subcellularLocation>
</comment>
<evidence type="ECO:0000256" key="6">
    <source>
        <dbReference type="ARBA" id="ARBA00023136"/>
    </source>
</evidence>
<dbReference type="Proteomes" id="UP000094112">
    <property type="component" value="Unassembled WGS sequence"/>
</dbReference>
<keyword evidence="11" id="KW-1185">Reference proteome</keyword>
<dbReference type="Pfam" id="PF25147">
    <property type="entry name" value="Ribophorin_II_C"/>
    <property type="match status" value="1"/>
</dbReference>
<evidence type="ECO:0000259" key="9">
    <source>
        <dbReference type="Pfam" id="PF25147"/>
    </source>
</evidence>
<dbReference type="GO" id="GO:0006487">
    <property type="term" value="P:protein N-linked glycosylation"/>
    <property type="evidence" value="ECO:0007669"/>
    <property type="project" value="TreeGrafter"/>
</dbReference>
<sequence>MKIQFLISVITFFALSAAYQISEGIIKSNGRELTFSQDEETTVPIVFNDTNSKLDIFFKIIGTKQPDQVFIKIVNEDNVETSLKPIIKSTSENDVYNAKTSIIFTKLPSLFKISPLLKIKLIIAGFQDSNPIFTTISSIELTQDLISKNLQNYEKPQRFGKLPEIHHIFQNPPTYVNSGIALIFSTISIITLLGLISVWISLGLVNLKNFPTGNIFQHFIFIGLIISYEFVFFQYYLGSTIFQTIAKVVVLLGPTVFFGSKVLNYVGSLRLAGKR</sequence>
<proteinExistence type="predicted"/>
<keyword evidence="4" id="KW-0256">Endoplasmic reticulum</keyword>
<feature type="chain" id="PRO_5044224108" description="Ribophorin II C-terminal domain-containing protein" evidence="8">
    <location>
        <begin position="19"/>
        <end position="275"/>
    </location>
</feature>
<feature type="transmembrane region" description="Helical" evidence="7">
    <location>
        <begin position="219"/>
        <end position="238"/>
    </location>
</feature>
<accession>A0A1E3P3T3</accession>
<dbReference type="GeneID" id="30202031"/>
<dbReference type="InterPro" id="IPR056790">
    <property type="entry name" value="Ribophorin_II_C"/>
</dbReference>
<evidence type="ECO:0000256" key="5">
    <source>
        <dbReference type="ARBA" id="ARBA00022989"/>
    </source>
</evidence>
<protein>
    <recommendedName>
        <fullName evidence="9">Ribophorin II C-terminal domain-containing protein</fullName>
    </recommendedName>
</protein>
<dbReference type="OrthoDB" id="432292at2759"/>
<dbReference type="STRING" id="683960.A0A1E3P3T3"/>
<dbReference type="RefSeq" id="XP_019039363.1">
    <property type="nucleotide sequence ID" value="XM_019184785.1"/>
</dbReference>
<keyword evidence="2 7" id="KW-0812">Transmembrane</keyword>
<evidence type="ECO:0000256" key="7">
    <source>
        <dbReference type="SAM" id="Phobius"/>
    </source>
</evidence>